<dbReference type="InterPro" id="IPR021124">
    <property type="entry name" value="CRISPR-assoc_prot_Cas5"/>
</dbReference>
<evidence type="ECO:0000256" key="1">
    <source>
        <dbReference type="ARBA" id="ARBA00023118"/>
    </source>
</evidence>
<comment type="caution">
    <text evidence="2">The sequence shown here is derived from an EMBL/GenBank/DDBJ whole genome shotgun (WGS) entry which is preliminary data.</text>
</comment>
<evidence type="ECO:0000313" key="2">
    <source>
        <dbReference type="EMBL" id="MEQ2454439.1"/>
    </source>
</evidence>
<protein>
    <submittedName>
        <fullName evidence="2">Type I-B CRISPR-associated protein Cas5b</fullName>
    </submittedName>
</protein>
<keyword evidence="3" id="KW-1185">Reference proteome</keyword>
<dbReference type="EMBL" id="JBBNFM010000006">
    <property type="protein sequence ID" value="MEQ2454439.1"/>
    <property type="molecule type" value="Genomic_DNA"/>
</dbReference>
<dbReference type="InterPro" id="IPR013337">
    <property type="entry name" value="CRISPR-assoc_prot_Cas5_Tneap"/>
</dbReference>
<keyword evidence="1" id="KW-0051">Antiviral defense</keyword>
<dbReference type="Proteomes" id="UP001482186">
    <property type="component" value="Unassembled WGS sequence"/>
</dbReference>
<sequence>MERAIRIDCFQNLANYRKPSSFIIKESYPLPPYSTVIGMIHAISGFDSYHKMQVSIQGENAGSVSELYTRYSFKFDTKYEEGRHQLCIKGEDKDYGVFKGIAHVELICDNRMVLHIIPEEEDFDKIYQALKCPIIYPSLGRYEDLLDIQNVEIVELQKVESATIRNNIYIPFQSELDIGRRTSTTYMLTKEYEITPQGYRRWKPDGGKIKAHYMPKDTSVVNAYIDTYGDVVAFA</sequence>
<proteinExistence type="predicted"/>
<gene>
    <name evidence="2" type="primary">cas5b</name>
    <name evidence="2" type="ORF">AAAT04_10355</name>
</gene>
<dbReference type="NCBIfam" id="TIGR01895">
    <property type="entry name" value="cas_Cas5t"/>
    <property type="match status" value="1"/>
</dbReference>
<organism evidence="2 3">
    <name type="scientific">Coprococcus ammoniilyticus</name>
    <dbReference type="NCBI Taxonomy" id="2981785"/>
    <lineage>
        <taxon>Bacteria</taxon>
        <taxon>Bacillati</taxon>
        <taxon>Bacillota</taxon>
        <taxon>Clostridia</taxon>
        <taxon>Lachnospirales</taxon>
        <taxon>Lachnospiraceae</taxon>
        <taxon>Coprococcus</taxon>
    </lineage>
</organism>
<dbReference type="RefSeq" id="WP_243000418.1">
    <property type="nucleotide sequence ID" value="NZ_JAOQJS010000006.1"/>
</dbReference>
<evidence type="ECO:0000313" key="3">
    <source>
        <dbReference type="Proteomes" id="UP001482186"/>
    </source>
</evidence>
<accession>A0ABV1EIM9</accession>
<dbReference type="NCBIfam" id="TIGR02593">
    <property type="entry name" value="CRISPR_cas5"/>
    <property type="match status" value="1"/>
</dbReference>
<reference evidence="2 3" key="1">
    <citation type="submission" date="2024-04" db="EMBL/GenBank/DDBJ databases">
        <title>Human intestinal bacterial collection.</title>
        <authorList>
            <person name="Pauvert C."/>
            <person name="Hitch T.C.A."/>
            <person name="Clavel T."/>
        </authorList>
    </citation>
    <scope>NUCLEOTIDE SEQUENCE [LARGE SCALE GENOMIC DNA]</scope>
    <source>
        <strain evidence="2 3">CLA-AA-H141</strain>
    </source>
</reference>
<dbReference type="Pfam" id="PF09704">
    <property type="entry name" value="Cas_Cas5d"/>
    <property type="match status" value="1"/>
</dbReference>
<dbReference type="InterPro" id="IPR013422">
    <property type="entry name" value="CRISPR-assoc_prot_Cas5_N"/>
</dbReference>
<name>A0ABV1EIM9_9FIRM</name>